<name>A0A2T6ZCK8_TUBBO</name>
<sequence length="107" mass="11796">MRSRSPVMTALYAIPSVHHQKDIPIRAFSKAVESLLKGESICLVFVDVWKVLSLKPDSGGVRYAITKPFYDGVLRHPICPQPKGCLHKSIFHGATESSEGGSLCRVF</sequence>
<evidence type="ECO:0000313" key="2">
    <source>
        <dbReference type="Proteomes" id="UP000244722"/>
    </source>
</evidence>
<dbReference type="EMBL" id="NESQ01000400">
    <property type="protein sequence ID" value="PUU73213.1"/>
    <property type="molecule type" value="Genomic_DNA"/>
</dbReference>
<organism evidence="1 2">
    <name type="scientific">Tuber borchii</name>
    <name type="common">White truffle</name>
    <dbReference type="NCBI Taxonomy" id="42251"/>
    <lineage>
        <taxon>Eukaryota</taxon>
        <taxon>Fungi</taxon>
        <taxon>Dikarya</taxon>
        <taxon>Ascomycota</taxon>
        <taxon>Pezizomycotina</taxon>
        <taxon>Pezizomycetes</taxon>
        <taxon>Pezizales</taxon>
        <taxon>Tuberaceae</taxon>
        <taxon>Tuber</taxon>
    </lineage>
</organism>
<comment type="caution">
    <text evidence="1">The sequence shown here is derived from an EMBL/GenBank/DDBJ whole genome shotgun (WGS) entry which is preliminary data.</text>
</comment>
<accession>A0A2T6ZCK8</accession>
<proteinExistence type="predicted"/>
<gene>
    <name evidence="1" type="ORF">B9Z19DRAFT_1135611</name>
</gene>
<evidence type="ECO:0000313" key="1">
    <source>
        <dbReference type="EMBL" id="PUU73213.1"/>
    </source>
</evidence>
<dbReference type="AlphaFoldDB" id="A0A2T6ZCK8"/>
<keyword evidence="2" id="KW-1185">Reference proteome</keyword>
<protein>
    <submittedName>
        <fullName evidence="1">Uncharacterized protein</fullName>
    </submittedName>
</protein>
<dbReference type="Proteomes" id="UP000244722">
    <property type="component" value="Unassembled WGS sequence"/>
</dbReference>
<reference evidence="1 2" key="1">
    <citation type="submission" date="2017-04" db="EMBL/GenBank/DDBJ databases">
        <title>Draft genome sequence of Tuber borchii Vittad., a whitish edible truffle.</title>
        <authorList>
            <consortium name="DOE Joint Genome Institute"/>
            <person name="Murat C."/>
            <person name="Kuo A."/>
            <person name="Barry K.W."/>
            <person name="Clum A."/>
            <person name="Dockter R.B."/>
            <person name="Fauchery L."/>
            <person name="Iotti M."/>
            <person name="Kohler A."/>
            <person name="Labutti K."/>
            <person name="Lindquist E.A."/>
            <person name="Lipzen A."/>
            <person name="Ohm R.A."/>
            <person name="Wang M."/>
            <person name="Grigoriev I.V."/>
            <person name="Zambonelli A."/>
            <person name="Martin F.M."/>
        </authorList>
    </citation>
    <scope>NUCLEOTIDE SEQUENCE [LARGE SCALE GENOMIC DNA]</scope>
    <source>
        <strain evidence="1 2">Tbo3840</strain>
    </source>
</reference>